<dbReference type="InterPro" id="IPR036737">
    <property type="entry name" value="OmpA-like_sf"/>
</dbReference>
<dbReference type="Pfam" id="PF00691">
    <property type="entry name" value="OmpA"/>
    <property type="match status" value="1"/>
</dbReference>
<proteinExistence type="predicted"/>
<dbReference type="Proteomes" id="UP001174908">
    <property type="component" value="Unassembled WGS sequence"/>
</dbReference>
<sequence>MSANQDDEAQTYLVLGLGMGVIALVLLLVVGLAVSRGGPRADAVIANQAVAGAAVPGASSVPDGGGIRTAEGVVRIYFVSGGSELPAGAAEALTPIIEGVGAGKKAQISGFHDTTGNATTNEALALRRAQAVRDLLGTLGVPPAQVVMKKPQSTVGTGGGAQARRVEVQLVD</sequence>
<comment type="caution">
    <text evidence="4">The sequence shown here is derived from an EMBL/GenBank/DDBJ whole genome shotgun (WGS) entry which is preliminary data.</text>
</comment>
<keyword evidence="5" id="KW-1185">Reference proteome</keyword>
<evidence type="ECO:0000313" key="5">
    <source>
        <dbReference type="Proteomes" id="UP001174908"/>
    </source>
</evidence>
<dbReference type="RefSeq" id="WP_286658965.1">
    <property type="nucleotide sequence ID" value="NZ_JASZYV010000001.1"/>
</dbReference>
<feature type="domain" description="OmpA-like" evidence="3">
    <location>
        <begin position="65"/>
        <end position="172"/>
    </location>
</feature>
<evidence type="ECO:0000313" key="4">
    <source>
        <dbReference type="EMBL" id="MDM0043891.1"/>
    </source>
</evidence>
<evidence type="ECO:0000256" key="2">
    <source>
        <dbReference type="SAM" id="Phobius"/>
    </source>
</evidence>
<evidence type="ECO:0000256" key="1">
    <source>
        <dbReference type="PROSITE-ProRule" id="PRU00473"/>
    </source>
</evidence>
<dbReference type="CDD" id="cd07185">
    <property type="entry name" value="OmpA_C-like"/>
    <property type="match status" value="1"/>
</dbReference>
<evidence type="ECO:0000259" key="3">
    <source>
        <dbReference type="PROSITE" id="PS51123"/>
    </source>
</evidence>
<keyword evidence="2" id="KW-0812">Transmembrane</keyword>
<keyword evidence="2" id="KW-1133">Transmembrane helix</keyword>
<dbReference type="Gene3D" id="3.30.1330.60">
    <property type="entry name" value="OmpA-like domain"/>
    <property type="match status" value="1"/>
</dbReference>
<dbReference type="EMBL" id="JASZYV010000001">
    <property type="protein sequence ID" value="MDM0043891.1"/>
    <property type="molecule type" value="Genomic_DNA"/>
</dbReference>
<name>A0ABT7N7H3_9BURK</name>
<dbReference type="InterPro" id="IPR006665">
    <property type="entry name" value="OmpA-like"/>
</dbReference>
<protein>
    <submittedName>
        <fullName evidence="4">OmpA family protein</fullName>
    </submittedName>
</protein>
<organism evidence="4 5">
    <name type="scientific">Variovorax dokdonensis</name>
    <dbReference type="NCBI Taxonomy" id="344883"/>
    <lineage>
        <taxon>Bacteria</taxon>
        <taxon>Pseudomonadati</taxon>
        <taxon>Pseudomonadota</taxon>
        <taxon>Betaproteobacteria</taxon>
        <taxon>Burkholderiales</taxon>
        <taxon>Comamonadaceae</taxon>
        <taxon>Variovorax</taxon>
    </lineage>
</organism>
<accession>A0ABT7N7H3</accession>
<gene>
    <name evidence="4" type="ORF">QTH91_05315</name>
</gene>
<reference evidence="4" key="1">
    <citation type="submission" date="2023-06" db="EMBL/GenBank/DDBJ databases">
        <authorList>
            <person name="Jiang Y."/>
            <person name="Liu Q."/>
        </authorList>
    </citation>
    <scope>NUCLEOTIDE SEQUENCE</scope>
    <source>
        <strain evidence="4">CGMCC 1.12089</strain>
    </source>
</reference>
<keyword evidence="1 2" id="KW-0472">Membrane</keyword>
<dbReference type="PROSITE" id="PS51123">
    <property type="entry name" value="OMPA_2"/>
    <property type="match status" value="1"/>
</dbReference>
<feature type="transmembrane region" description="Helical" evidence="2">
    <location>
        <begin position="12"/>
        <end position="34"/>
    </location>
</feature>
<dbReference type="SUPFAM" id="SSF103088">
    <property type="entry name" value="OmpA-like"/>
    <property type="match status" value="1"/>
</dbReference>